<reference evidence="3 4" key="1">
    <citation type="submission" date="2008-10" db="EMBL/GenBank/DDBJ databases">
        <title>Draft genome sequence of Providencia alcalifaciens (DSM 30120).</title>
        <authorList>
            <person name="Sudarsanam P."/>
            <person name="Ley R."/>
            <person name="Guruge J."/>
            <person name="Turnbaugh P.J."/>
            <person name="Mahowald M."/>
            <person name="Liep D."/>
            <person name="Gordon J."/>
        </authorList>
    </citation>
    <scope>NUCLEOTIDE SEQUENCE [LARGE SCALE GENOMIC DNA]</scope>
    <source>
        <strain evidence="3 4">DSM 30120</strain>
    </source>
</reference>
<comment type="caution">
    <text evidence="3">The sequence shown here is derived from an EMBL/GenBank/DDBJ whole genome shotgun (WGS) entry which is preliminary data.</text>
</comment>
<dbReference type="Proteomes" id="UP000003729">
    <property type="component" value="Unassembled WGS sequence"/>
</dbReference>
<evidence type="ECO:0000313" key="3">
    <source>
        <dbReference type="EMBL" id="EEB43921.1"/>
    </source>
</evidence>
<dbReference type="eggNOG" id="COG5293">
    <property type="taxonomic scope" value="Bacteria"/>
</dbReference>
<dbReference type="EMBL" id="ABXW01000079">
    <property type="protein sequence ID" value="EEB43921.1"/>
    <property type="molecule type" value="Genomic_DNA"/>
</dbReference>
<accession>B6XL25</accession>
<dbReference type="InterPro" id="IPR018760">
    <property type="entry name" value="DUF2326"/>
</dbReference>
<keyword evidence="1" id="KW-0175">Coiled coil</keyword>
<evidence type="ECO:0000313" key="4">
    <source>
        <dbReference type="Proteomes" id="UP000003729"/>
    </source>
</evidence>
<dbReference type="Pfam" id="PF10088">
    <property type="entry name" value="DUF2326"/>
    <property type="match status" value="1"/>
</dbReference>
<evidence type="ECO:0000256" key="1">
    <source>
        <dbReference type="SAM" id="Coils"/>
    </source>
</evidence>
<feature type="domain" description="DUF2326" evidence="2">
    <location>
        <begin position="428"/>
        <end position="571"/>
    </location>
</feature>
<reference evidence="3 4" key="2">
    <citation type="submission" date="2008-10" db="EMBL/GenBank/DDBJ databases">
        <authorList>
            <person name="Fulton L."/>
            <person name="Clifton S."/>
            <person name="Fulton B."/>
            <person name="Xu J."/>
            <person name="Minx P."/>
            <person name="Pepin K.H."/>
            <person name="Johnson M."/>
            <person name="Bhonagiri V."/>
            <person name="Nash W.E."/>
            <person name="Mardis E.R."/>
            <person name="Wilson R.K."/>
        </authorList>
    </citation>
    <scope>NUCLEOTIDE SEQUENCE [LARGE SCALE GENOMIC DNA]</scope>
    <source>
        <strain evidence="3 4">DSM 30120</strain>
    </source>
</reference>
<sequence>MKLLKLYSSNPKFKTIKFNDGLNIVAGLQKSKENEHTYNGIGKSSSLQLVHLMLGSSFKTKIESDKKFKAFLSGYGDFFLDFSCGSSEYTIRVNFSNGDYYLNDEKIGKDRTFCKYLTKLILPKDNKWISFRQVFNCFTRRYLTGRSYYVDALMQQAQPIDNFHQRIVNLSLLGLDLTLPNSYRETLIKIENIDKAKKSLLEVNTVSDESDLLDLKDKLSNLLFDKENFIIAKNYDELKNEADVLTDEINELRNSIFSNSRSARRKKKILDNSILPSNIDLSKIEVIFDEAKFHFSEMVQRRLEEAENFHLRIYDARKKRLEIDVNSLEKENLELTEKLGEIESHRDLLLKELDSKGALEEYNSIVEHIRGLESQIAELSSNQSALTKLTKDQARLEKKKADIDFKAIEYIEKEKGRIEEIEKKFRSIVKTIYKNLGGSLKITKNEGKAKYLYDINVHIPKDGSQGINEVKIFCYDMLLFILNPNLLGFMAHDSYLFSGIDQRQTRTMFKIILDKCNNSGLQYFVNINKNIYDDLVLPFSDDILTDEERQQIIDGTVLKLFDDNKDSTLFGEYFD</sequence>
<gene>
    <name evidence="3" type="ORF">PROVALCAL_04087</name>
</gene>
<dbReference type="RefSeq" id="WP_006660989.1">
    <property type="nucleotide sequence ID" value="NZ_ABXW01000079.1"/>
</dbReference>
<name>B6XL25_9GAMM</name>
<protein>
    <recommendedName>
        <fullName evidence="2">DUF2326 domain-containing protein</fullName>
    </recommendedName>
</protein>
<feature type="coiled-coil region" evidence="1">
    <location>
        <begin position="311"/>
        <end position="345"/>
    </location>
</feature>
<dbReference type="AlphaFoldDB" id="B6XL25"/>
<evidence type="ECO:0000259" key="2">
    <source>
        <dbReference type="Pfam" id="PF10088"/>
    </source>
</evidence>
<organism evidence="3 4">
    <name type="scientific">Providencia alcalifaciens DSM 30120</name>
    <dbReference type="NCBI Taxonomy" id="520999"/>
    <lineage>
        <taxon>Bacteria</taxon>
        <taxon>Pseudomonadati</taxon>
        <taxon>Pseudomonadota</taxon>
        <taxon>Gammaproteobacteria</taxon>
        <taxon>Enterobacterales</taxon>
        <taxon>Morganellaceae</taxon>
        <taxon>Providencia</taxon>
    </lineage>
</organism>
<proteinExistence type="predicted"/>